<dbReference type="InterPro" id="IPR043502">
    <property type="entry name" value="DNA/RNA_pol_sf"/>
</dbReference>
<dbReference type="EMBL" id="VZRQ01003503">
    <property type="protein sequence ID" value="NWV91459.1"/>
    <property type="molecule type" value="Genomic_DNA"/>
</dbReference>
<comment type="caution">
    <text evidence="8">The sequence shown here is derived from an EMBL/GenBank/DDBJ whole genome shotgun (WGS) entry which is preliminary data.</text>
</comment>
<keyword evidence="3" id="KW-0540">Nuclease</keyword>
<evidence type="ECO:0000256" key="4">
    <source>
        <dbReference type="ARBA" id="ARBA00022759"/>
    </source>
</evidence>
<organism evidence="8 9">
    <name type="scientific">Machaerirhynchus nigripectus</name>
    <dbReference type="NCBI Taxonomy" id="1160894"/>
    <lineage>
        <taxon>Eukaryota</taxon>
        <taxon>Metazoa</taxon>
        <taxon>Chordata</taxon>
        <taxon>Craniata</taxon>
        <taxon>Vertebrata</taxon>
        <taxon>Euteleostomi</taxon>
        <taxon>Archelosauria</taxon>
        <taxon>Archosauria</taxon>
        <taxon>Dinosauria</taxon>
        <taxon>Saurischia</taxon>
        <taxon>Theropoda</taxon>
        <taxon>Coelurosauria</taxon>
        <taxon>Aves</taxon>
        <taxon>Neognathae</taxon>
        <taxon>Neoaves</taxon>
        <taxon>Telluraves</taxon>
        <taxon>Australaves</taxon>
        <taxon>Passeriformes</taxon>
        <taxon>Corvoidea</taxon>
        <taxon>Dicruridae</taxon>
        <taxon>Machaerirhynchus</taxon>
    </lineage>
</organism>
<dbReference type="GO" id="GO:0035613">
    <property type="term" value="F:RNA stem-loop binding"/>
    <property type="evidence" value="ECO:0007669"/>
    <property type="project" value="TreeGrafter"/>
</dbReference>
<keyword evidence="6" id="KW-0695">RNA-directed DNA polymerase</keyword>
<proteinExistence type="predicted"/>
<keyword evidence="1" id="KW-0808">Transferase</keyword>
<accession>A0A7K6ITP5</accession>
<evidence type="ECO:0000256" key="3">
    <source>
        <dbReference type="ARBA" id="ARBA00022722"/>
    </source>
</evidence>
<evidence type="ECO:0000313" key="9">
    <source>
        <dbReference type="Proteomes" id="UP000574967"/>
    </source>
</evidence>
<dbReference type="PANTHER" id="PTHR41694:SF3">
    <property type="entry name" value="RNA-DIRECTED DNA POLYMERASE-RELATED"/>
    <property type="match status" value="1"/>
</dbReference>
<dbReference type="InterPro" id="IPR010661">
    <property type="entry name" value="RVT_thumb"/>
</dbReference>
<dbReference type="SUPFAM" id="SSF56672">
    <property type="entry name" value="DNA/RNA polymerases"/>
    <property type="match status" value="1"/>
</dbReference>
<keyword evidence="4" id="KW-0255">Endonuclease</keyword>
<evidence type="ECO:0000256" key="6">
    <source>
        <dbReference type="ARBA" id="ARBA00022918"/>
    </source>
</evidence>
<dbReference type="Proteomes" id="UP000574967">
    <property type="component" value="Unassembled WGS sequence"/>
</dbReference>
<dbReference type="GO" id="GO:0003964">
    <property type="term" value="F:RNA-directed DNA polymerase activity"/>
    <property type="evidence" value="ECO:0007669"/>
    <property type="project" value="UniProtKB-KW"/>
</dbReference>
<evidence type="ECO:0000259" key="7">
    <source>
        <dbReference type="Pfam" id="PF06817"/>
    </source>
</evidence>
<dbReference type="Gene3D" id="3.30.70.270">
    <property type="match status" value="1"/>
</dbReference>
<dbReference type="GO" id="GO:0016787">
    <property type="term" value="F:hydrolase activity"/>
    <property type="evidence" value="ECO:0007669"/>
    <property type="project" value="UniProtKB-KW"/>
</dbReference>
<keyword evidence="9" id="KW-1185">Reference proteome</keyword>
<dbReference type="InterPro" id="IPR043128">
    <property type="entry name" value="Rev_trsase/Diguanyl_cyclase"/>
</dbReference>
<feature type="non-terminal residue" evidence="8">
    <location>
        <position position="1"/>
    </location>
</feature>
<dbReference type="GO" id="GO:0004519">
    <property type="term" value="F:endonuclease activity"/>
    <property type="evidence" value="ECO:0007669"/>
    <property type="project" value="UniProtKB-KW"/>
</dbReference>
<dbReference type="PANTHER" id="PTHR41694">
    <property type="entry name" value="ENDOGENOUS RETROVIRUS GROUP K MEMBER POL PROTEIN"/>
    <property type="match status" value="1"/>
</dbReference>
<reference evidence="8 9" key="1">
    <citation type="submission" date="2019-09" db="EMBL/GenBank/DDBJ databases">
        <title>Bird 10,000 Genomes (B10K) Project - Family phase.</title>
        <authorList>
            <person name="Zhang G."/>
        </authorList>
    </citation>
    <scope>NUCLEOTIDE SEQUENCE [LARGE SCALE GENOMIC DNA]</scope>
    <source>
        <strain evidence="8">B10K-DU-029-43</strain>
        <tissue evidence="8">Heart</tissue>
    </source>
</reference>
<evidence type="ECO:0000256" key="1">
    <source>
        <dbReference type="ARBA" id="ARBA00022679"/>
    </source>
</evidence>
<evidence type="ECO:0000256" key="5">
    <source>
        <dbReference type="ARBA" id="ARBA00022801"/>
    </source>
</evidence>
<protein>
    <submittedName>
        <fullName evidence="8">POK10 protein</fullName>
    </submittedName>
</protein>
<name>A0A7K6ITP5_9CORV</name>
<gene>
    <name evidence="8" type="primary">Ervk10</name>
    <name evidence="8" type="ORF">MACNIG_R15319</name>
</gene>
<dbReference type="Pfam" id="PF06817">
    <property type="entry name" value="RVT_thumb"/>
    <property type="match status" value="1"/>
</dbReference>
<dbReference type="AlphaFoldDB" id="A0A7K6ITP5"/>
<evidence type="ECO:0000256" key="2">
    <source>
        <dbReference type="ARBA" id="ARBA00022695"/>
    </source>
</evidence>
<feature type="domain" description="Reverse transcriptase thumb" evidence="7">
    <location>
        <begin position="2"/>
        <end position="49"/>
    </location>
</feature>
<sequence>AQKLLGTINWLGPYLGLTTAQLSPLFDTLKGDPDLNLQQTLTPEARRSLDEVQHAVSTHQVYRVDLSIDIAISVVIPDLHPTGITGQWSQQWPNPLHAL</sequence>
<keyword evidence="5" id="KW-0378">Hydrolase</keyword>
<feature type="non-terminal residue" evidence="8">
    <location>
        <position position="99"/>
    </location>
</feature>
<evidence type="ECO:0000313" key="8">
    <source>
        <dbReference type="EMBL" id="NWV91459.1"/>
    </source>
</evidence>
<keyword evidence="2" id="KW-0548">Nucleotidyltransferase</keyword>